<dbReference type="EMBL" id="UYYB01129614">
    <property type="protein sequence ID" value="VDM84364.1"/>
    <property type="molecule type" value="Genomic_DNA"/>
</dbReference>
<name>A0A3P7JZF5_STRVU</name>
<feature type="region of interest" description="Disordered" evidence="1">
    <location>
        <begin position="40"/>
        <end position="71"/>
    </location>
</feature>
<proteinExistence type="predicted"/>
<dbReference type="Proteomes" id="UP000270094">
    <property type="component" value="Unassembled WGS sequence"/>
</dbReference>
<evidence type="ECO:0000313" key="3">
    <source>
        <dbReference type="Proteomes" id="UP000270094"/>
    </source>
</evidence>
<feature type="compositionally biased region" description="Polar residues" evidence="1">
    <location>
        <begin position="55"/>
        <end position="65"/>
    </location>
</feature>
<dbReference type="AlphaFoldDB" id="A0A3P7JZF5"/>
<reference evidence="2 3" key="1">
    <citation type="submission" date="2018-11" db="EMBL/GenBank/DDBJ databases">
        <authorList>
            <consortium name="Pathogen Informatics"/>
        </authorList>
    </citation>
    <scope>NUCLEOTIDE SEQUENCE [LARGE SCALE GENOMIC DNA]</scope>
</reference>
<accession>A0A3P7JZF5</accession>
<evidence type="ECO:0000313" key="2">
    <source>
        <dbReference type="EMBL" id="VDM84364.1"/>
    </source>
</evidence>
<dbReference type="OrthoDB" id="6155966at2759"/>
<protein>
    <submittedName>
        <fullName evidence="2">Uncharacterized protein</fullName>
    </submittedName>
</protein>
<keyword evidence="3" id="KW-1185">Reference proteome</keyword>
<sequence length="90" mass="9628">MIPSTSIDEEANNPTKVLFNNNNIEFSELNVKTENDIVLSGPESGIASGEEVTETDSSPAQSSKEGSPITHVIAPPSNVSLHVSSWDLLY</sequence>
<gene>
    <name evidence="2" type="ORF">SVUK_LOCUS19362</name>
</gene>
<organism evidence="2 3">
    <name type="scientific">Strongylus vulgaris</name>
    <name type="common">Blood worm</name>
    <dbReference type="NCBI Taxonomy" id="40348"/>
    <lineage>
        <taxon>Eukaryota</taxon>
        <taxon>Metazoa</taxon>
        <taxon>Ecdysozoa</taxon>
        <taxon>Nematoda</taxon>
        <taxon>Chromadorea</taxon>
        <taxon>Rhabditida</taxon>
        <taxon>Rhabditina</taxon>
        <taxon>Rhabditomorpha</taxon>
        <taxon>Strongyloidea</taxon>
        <taxon>Strongylidae</taxon>
        <taxon>Strongylus</taxon>
    </lineage>
</organism>
<evidence type="ECO:0000256" key="1">
    <source>
        <dbReference type="SAM" id="MobiDB-lite"/>
    </source>
</evidence>